<sequence length="948" mass="106235">MSPHETPAGESQQTLEQQLEHRKRKSDRACDFCRRRKSPGDGDQIARKSCSNCTINNLKCTYHDTAKRQVISKTYVEALERRIEELEAQLERREQLSANEEGESPMTMSSTRPSSPHTPSITQEQMRDMARAMIRTGTRHRHEDPKDGEGVEGPAIPGSIEFERGEYNPQDEDIIERFRHVQLNTSIFNRFLGKSSTAHLVLKLISLKKQPDEPYRVPATFLNGRRSRYWSARPWECALLSTESVEYEFPEEDLMRTLIDLFFNNVHLYFPVLHRPSFEEGLRNGRHHTDHDFGAIVLCVCALGARYSEDPRVLSEEYDMDSHSGGWKWFTQAEKTRRPIFGAPSLQEIQSYCLSILFMLASSNLMTQHIWTRIGVAIRYIQDVGAHRRTRKKIPTIVDELWNRAAWVLVALDRNLSSILGRNCAMPDEDFDIRYPMDVDDEYWYNPERPEESWKQPADKPSKVACFIQYIKLSRITEVAIRTIYGTNKYGFLKKFMGEGWERDFVQELDSALNQWMDEMPRYLQWDPEQQDHQLMNQAVFLHCSSRQTQILIHRPFITAHPLAANPSFPSLTICTTAARACAHILDQQKRKTGAGLPYVMFAASVSAIVLLVSMWTRVKPRSPRDQLKELKDVHLLMDYLKSMEDRWVTAGRTWDVLDELCSIGELPNSQLGKRTRDGADDASSERPNPNHHTKHDEIGYDRVHPRSDPKLSAQAMGPSQFAQGPVDICVGPMHHSGVGPPPPMQNGLSASTMYSALTPDQLGYPAGACDAPPAVSGTGNWFSSPTSGSSGMAGTSMGSARHASMDSTAPRGSMDSIGSMDSLGGRGSMHSTTSSMDAGASFDSPPGWGSFGEMASTGFTGSPGMGEANQLDPDGMTIWQSVPPAFDPNDWVTYLAGLAEVANNDQSGQPVVQQVGGEDTVVFPSSIQDGSNFYMGNPSYPSFDPSR</sequence>
<dbReference type="OMA" id="VENDRCH"/>
<dbReference type="PANTHER" id="PTHR46910">
    <property type="entry name" value="TRANSCRIPTION FACTOR PDR1"/>
    <property type="match status" value="1"/>
</dbReference>
<reference evidence="5 6" key="1">
    <citation type="journal article" date="2010" name="Nat. Biotechnol.">
        <title>Genome sequence of the model mushroom Schizophyllum commune.</title>
        <authorList>
            <person name="Ohm R.A."/>
            <person name="de Jong J.F."/>
            <person name="Lugones L.G."/>
            <person name="Aerts A."/>
            <person name="Kothe E."/>
            <person name="Stajich J.E."/>
            <person name="de Vries R.P."/>
            <person name="Record E."/>
            <person name="Levasseur A."/>
            <person name="Baker S.E."/>
            <person name="Bartholomew K.A."/>
            <person name="Coutinho P.M."/>
            <person name="Erdmann S."/>
            <person name="Fowler T.J."/>
            <person name="Gathman A.C."/>
            <person name="Lombard V."/>
            <person name="Henrissat B."/>
            <person name="Knabe N."/>
            <person name="Kuees U."/>
            <person name="Lilly W.W."/>
            <person name="Lindquist E."/>
            <person name="Lucas S."/>
            <person name="Magnuson J.K."/>
            <person name="Piumi F."/>
            <person name="Raudaskoski M."/>
            <person name="Salamov A."/>
            <person name="Schmutz J."/>
            <person name="Schwarze F.W.M.R."/>
            <person name="vanKuyk P.A."/>
            <person name="Horton J.S."/>
            <person name="Grigoriev I.V."/>
            <person name="Woesten H.A.B."/>
        </authorList>
    </citation>
    <scope>NUCLEOTIDE SEQUENCE [LARGE SCALE GENOMIC DNA]</scope>
    <source>
        <strain evidence="6">H4-8 / FGSC 9210</strain>
    </source>
</reference>
<accession>D8PSC6</accession>
<feature type="region of interest" description="Disordered" evidence="3">
    <location>
        <begin position="668"/>
        <end position="719"/>
    </location>
</feature>
<dbReference type="InterPro" id="IPR007219">
    <property type="entry name" value="XnlR_reg_dom"/>
</dbReference>
<dbReference type="AlphaFoldDB" id="D8PSC6"/>
<dbReference type="InParanoid" id="D8PSC6"/>
<dbReference type="SMART" id="SM00066">
    <property type="entry name" value="GAL4"/>
    <property type="match status" value="1"/>
</dbReference>
<dbReference type="EMBL" id="GL377302">
    <property type="protein sequence ID" value="EFJ02589.1"/>
    <property type="molecule type" value="Genomic_DNA"/>
</dbReference>
<keyword evidence="6" id="KW-1185">Reference proteome</keyword>
<dbReference type="SMART" id="SM00906">
    <property type="entry name" value="Fungal_trans"/>
    <property type="match status" value="1"/>
</dbReference>
<dbReference type="PANTHER" id="PTHR46910:SF38">
    <property type="entry name" value="ZN(2)-C6 FUNGAL-TYPE DOMAIN-CONTAINING PROTEIN"/>
    <property type="match status" value="1"/>
</dbReference>
<feature type="region of interest" description="Disordered" evidence="3">
    <location>
        <begin position="94"/>
        <end position="124"/>
    </location>
</feature>
<feature type="compositionally biased region" description="Low complexity" evidence="3">
    <location>
        <begin position="784"/>
        <end position="801"/>
    </location>
</feature>
<dbReference type="Gene3D" id="4.10.240.10">
    <property type="entry name" value="Zn(2)-C6 fungal-type DNA-binding domain"/>
    <property type="match status" value="1"/>
</dbReference>
<dbReference type="InterPro" id="IPR050987">
    <property type="entry name" value="AtrR-like"/>
</dbReference>
<dbReference type="PROSITE" id="PS50048">
    <property type="entry name" value="ZN2_CY6_FUNGAL_2"/>
    <property type="match status" value="1"/>
</dbReference>
<evidence type="ECO:0000256" key="1">
    <source>
        <dbReference type="ARBA" id="ARBA00022723"/>
    </source>
</evidence>
<dbReference type="SUPFAM" id="SSF57701">
    <property type="entry name" value="Zn2/Cys6 DNA-binding domain"/>
    <property type="match status" value="1"/>
</dbReference>
<feature type="compositionally biased region" description="Basic and acidic residues" evidence="3">
    <location>
        <begin position="695"/>
        <end position="710"/>
    </location>
</feature>
<dbReference type="CDD" id="cd12148">
    <property type="entry name" value="fungal_TF_MHR"/>
    <property type="match status" value="1"/>
</dbReference>
<organism evidence="6">
    <name type="scientific">Schizophyllum commune (strain H4-8 / FGSC 9210)</name>
    <name type="common">Split gill fungus</name>
    <dbReference type="NCBI Taxonomy" id="578458"/>
    <lineage>
        <taxon>Eukaryota</taxon>
        <taxon>Fungi</taxon>
        <taxon>Dikarya</taxon>
        <taxon>Basidiomycota</taxon>
        <taxon>Agaricomycotina</taxon>
        <taxon>Agaricomycetes</taxon>
        <taxon>Agaricomycetidae</taxon>
        <taxon>Agaricales</taxon>
        <taxon>Schizophyllaceae</taxon>
        <taxon>Schizophyllum</taxon>
    </lineage>
</organism>
<evidence type="ECO:0000256" key="2">
    <source>
        <dbReference type="ARBA" id="ARBA00023242"/>
    </source>
</evidence>
<dbReference type="InterPro" id="IPR001138">
    <property type="entry name" value="Zn2Cys6_DnaBD"/>
</dbReference>
<evidence type="ECO:0000259" key="4">
    <source>
        <dbReference type="PROSITE" id="PS50048"/>
    </source>
</evidence>
<dbReference type="eggNOG" id="ENOG502QSY2">
    <property type="taxonomic scope" value="Eukaryota"/>
</dbReference>
<keyword evidence="1" id="KW-0479">Metal-binding</keyword>
<dbReference type="Pfam" id="PF04082">
    <property type="entry name" value="Fungal_trans"/>
    <property type="match status" value="1"/>
</dbReference>
<feature type="compositionally biased region" description="Low complexity" evidence="3">
    <location>
        <begin position="104"/>
        <end position="122"/>
    </location>
</feature>
<dbReference type="HOGENOM" id="CLU_006019_2_0_1"/>
<evidence type="ECO:0000313" key="6">
    <source>
        <dbReference type="Proteomes" id="UP000007431"/>
    </source>
</evidence>
<dbReference type="CDD" id="cd00067">
    <property type="entry name" value="GAL4"/>
    <property type="match status" value="1"/>
</dbReference>
<dbReference type="Pfam" id="PF00172">
    <property type="entry name" value="Zn_clus"/>
    <property type="match status" value="1"/>
</dbReference>
<dbReference type="GO" id="GO:0008270">
    <property type="term" value="F:zinc ion binding"/>
    <property type="evidence" value="ECO:0007669"/>
    <property type="project" value="InterPro"/>
</dbReference>
<dbReference type="VEuPathDB" id="FungiDB:SCHCODRAFT_0255656"/>
<dbReference type="Proteomes" id="UP000007431">
    <property type="component" value="Unassembled WGS sequence"/>
</dbReference>
<gene>
    <name evidence="5" type="ORF">SCHCODRAFT_255656</name>
</gene>
<dbReference type="GO" id="GO:0000981">
    <property type="term" value="F:DNA-binding transcription factor activity, RNA polymerase II-specific"/>
    <property type="evidence" value="ECO:0007669"/>
    <property type="project" value="InterPro"/>
</dbReference>
<evidence type="ECO:0000313" key="5">
    <source>
        <dbReference type="EMBL" id="EFJ02589.1"/>
    </source>
</evidence>
<evidence type="ECO:0000256" key="3">
    <source>
        <dbReference type="SAM" id="MobiDB-lite"/>
    </source>
</evidence>
<protein>
    <recommendedName>
        <fullName evidence="4">Zn(2)-C6 fungal-type domain-containing protein</fullName>
    </recommendedName>
</protein>
<feature type="region of interest" description="Disordered" evidence="3">
    <location>
        <begin position="781"/>
        <end position="876"/>
    </location>
</feature>
<feature type="region of interest" description="Disordered" evidence="3">
    <location>
        <begin position="1"/>
        <end position="29"/>
    </location>
</feature>
<feature type="domain" description="Zn(2)-C6 fungal-type" evidence="4">
    <location>
        <begin position="29"/>
        <end position="62"/>
    </location>
</feature>
<dbReference type="GO" id="GO:0003677">
    <property type="term" value="F:DNA binding"/>
    <property type="evidence" value="ECO:0007669"/>
    <property type="project" value="InterPro"/>
</dbReference>
<dbReference type="GO" id="GO:0006351">
    <property type="term" value="P:DNA-templated transcription"/>
    <property type="evidence" value="ECO:0007669"/>
    <property type="project" value="InterPro"/>
</dbReference>
<proteinExistence type="predicted"/>
<name>D8PSC6_SCHCM</name>
<keyword evidence="2" id="KW-0539">Nucleus</keyword>
<feature type="region of interest" description="Disordered" evidence="3">
    <location>
        <begin position="138"/>
        <end position="162"/>
    </location>
</feature>
<dbReference type="InterPro" id="IPR036864">
    <property type="entry name" value="Zn2-C6_fun-type_DNA-bd_sf"/>
</dbReference>